<dbReference type="PANTHER" id="PTHR13812:SF19">
    <property type="entry name" value="KETIMINE REDUCTASE MU-CRYSTALLIN"/>
    <property type="match status" value="1"/>
</dbReference>
<dbReference type="OrthoDB" id="9801817at2"/>
<dbReference type="Proteomes" id="UP000028981">
    <property type="component" value="Unassembled WGS sequence"/>
</dbReference>
<dbReference type="Gene3D" id="3.40.50.720">
    <property type="entry name" value="NAD(P)-binding Rossmann-like Domain"/>
    <property type="match status" value="1"/>
</dbReference>
<dbReference type="PANTHER" id="PTHR13812">
    <property type="entry name" value="KETIMINE REDUCTASE MU-CRYSTALLIN"/>
    <property type="match status" value="1"/>
</dbReference>
<name>A0A087M7T4_9HYPH</name>
<dbReference type="InterPro" id="IPR003462">
    <property type="entry name" value="ODC_Mu_crystall"/>
</dbReference>
<sequence>MSGRIFESLPVLREAELRSLVSVKEAIAVVRQAYRDYGNERLVLSQPESMSLKAEQTSFKLKGGRSPSHGTAGFRLVAQGGGDMLSHCIVLDAATGAPRGLVDETWLHRLRTAATAAVAAEWLAAPGAKRLSIVGAGRIADELPAAFREIFALEDIRVAARRLESARAYAERHGVTAVESVETAMDGADIVVVITAANAPVIEGVQIAPGATVLGLGGGAEIGASALDICDRFVVDDFEFAAVLGSVAGWIAGGRPRLAVHQRLSADIGEIAIGTQQGRTTPDERVLAIIQGMASCDVALASFALERAGEEHR</sequence>
<dbReference type="Gene3D" id="3.30.1780.10">
    <property type="entry name" value="ornithine cyclodeaminase, domain 1"/>
    <property type="match status" value="1"/>
</dbReference>
<keyword evidence="3" id="KW-1185">Reference proteome</keyword>
<dbReference type="RefSeq" id="WP_035078311.1">
    <property type="nucleotide sequence ID" value="NZ_JQGC01000001.1"/>
</dbReference>
<evidence type="ECO:0000313" key="2">
    <source>
        <dbReference type="EMBL" id="KFL32937.1"/>
    </source>
</evidence>
<dbReference type="Pfam" id="PF02423">
    <property type="entry name" value="OCD_Mu_crystall"/>
    <property type="match status" value="1"/>
</dbReference>
<evidence type="ECO:0000313" key="3">
    <source>
        <dbReference type="Proteomes" id="UP000028981"/>
    </source>
</evidence>
<comment type="caution">
    <text evidence="2">The sequence shown here is derived from an EMBL/GenBank/DDBJ whole genome shotgun (WGS) entry which is preliminary data.</text>
</comment>
<dbReference type="GO" id="GO:0005737">
    <property type="term" value="C:cytoplasm"/>
    <property type="evidence" value="ECO:0007669"/>
    <property type="project" value="TreeGrafter"/>
</dbReference>
<dbReference type="InterPro" id="IPR036291">
    <property type="entry name" value="NAD(P)-bd_dom_sf"/>
</dbReference>
<protein>
    <recommendedName>
        <fullName evidence="4">Ornithine cyclodeaminase</fullName>
    </recommendedName>
</protein>
<organism evidence="2 3">
    <name type="scientific">Devosia riboflavina</name>
    <dbReference type="NCBI Taxonomy" id="46914"/>
    <lineage>
        <taxon>Bacteria</taxon>
        <taxon>Pseudomonadati</taxon>
        <taxon>Pseudomonadota</taxon>
        <taxon>Alphaproteobacteria</taxon>
        <taxon>Hyphomicrobiales</taxon>
        <taxon>Devosiaceae</taxon>
        <taxon>Devosia</taxon>
    </lineage>
</organism>
<dbReference type="EMBL" id="JQGC01000001">
    <property type="protein sequence ID" value="KFL32937.1"/>
    <property type="molecule type" value="Genomic_DNA"/>
</dbReference>
<dbReference type="STRING" id="46914.JP75_02055"/>
<dbReference type="InterPro" id="IPR023401">
    <property type="entry name" value="ODC_N"/>
</dbReference>
<gene>
    <name evidence="2" type="ORF">JP75_02055</name>
</gene>
<proteinExistence type="inferred from homology"/>
<comment type="similarity">
    <text evidence="1">Belongs to the ornithine cyclodeaminase/mu-crystallin family.</text>
</comment>
<dbReference type="SUPFAM" id="SSF51735">
    <property type="entry name" value="NAD(P)-binding Rossmann-fold domains"/>
    <property type="match status" value="1"/>
</dbReference>
<evidence type="ECO:0000256" key="1">
    <source>
        <dbReference type="ARBA" id="ARBA00008903"/>
    </source>
</evidence>
<dbReference type="AlphaFoldDB" id="A0A087M7T4"/>
<evidence type="ECO:0008006" key="4">
    <source>
        <dbReference type="Google" id="ProtNLM"/>
    </source>
</evidence>
<accession>A0A087M7T4</accession>
<reference evidence="2 3" key="1">
    <citation type="submission" date="2014-08" db="EMBL/GenBank/DDBJ databases">
        <authorList>
            <person name="Hassan Y.I."/>
            <person name="Lepp D."/>
            <person name="Zhou T."/>
        </authorList>
    </citation>
    <scope>NUCLEOTIDE SEQUENCE [LARGE SCALE GENOMIC DNA]</scope>
    <source>
        <strain evidence="2 3">IFO13584</strain>
    </source>
</reference>